<evidence type="ECO:0000313" key="16">
    <source>
        <dbReference type="Proteomes" id="UP000319732"/>
    </source>
</evidence>
<evidence type="ECO:0000256" key="5">
    <source>
        <dbReference type="ARBA" id="ARBA00022679"/>
    </source>
</evidence>
<dbReference type="GO" id="GO:0019354">
    <property type="term" value="P:siroheme biosynthetic process"/>
    <property type="evidence" value="ECO:0007669"/>
    <property type="project" value="UniProtKB-UniPathway"/>
</dbReference>
<dbReference type="CDD" id="cd11642">
    <property type="entry name" value="SUMT"/>
    <property type="match status" value="1"/>
</dbReference>
<keyword evidence="16" id="KW-1185">Reference proteome</keyword>
<dbReference type="InterPro" id="IPR050161">
    <property type="entry name" value="Siro_Cobalamin_biosynth"/>
</dbReference>
<dbReference type="NCBIfam" id="TIGR01469">
    <property type="entry name" value="cobA_cysG_Cterm"/>
    <property type="match status" value="1"/>
</dbReference>
<comment type="pathway">
    <text evidence="11">Porphyrin-containing compound metabolism; siroheme biosynthesis; precorrin-2 from uroporphyrinogen III: step 1/1.</text>
</comment>
<keyword evidence="5 13" id="KW-0808">Transferase</keyword>
<keyword evidence="7" id="KW-0560">Oxidoreductase</keyword>
<evidence type="ECO:0000256" key="4">
    <source>
        <dbReference type="ARBA" id="ARBA00022603"/>
    </source>
</evidence>
<evidence type="ECO:0000256" key="11">
    <source>
        <dbReference type="ARBA" id="ARBA00025705"/>
    </source>
</evidence>
<protein>
    <recommendedName>
        <fullName evidence="2">uroporphyrinogen-III C-methyltransferase</fullName>
        <ecNumber evidence="2">2.1.1.107</ecNumber>
    </recommendedName>
</protein>
<comment type="pathway">
    <text evidence="12">Cofactor biosynthesis; adenosylcobalamin biosynthesis; precorrin-2 from uroporphyrinogen III: step 1/1.</text>
</comment>
<dbReference type="UniPathway" id="UPA00262">
    <property type="reaction ID" value="UER00211"/>
</dbReference>
<evidence type="ECO:0000256" key="3">
    <source>
        <dbReference type="ARBA" id="ARBA00022573"/>
    </source>
</evidence>
<reference evidence="15 16" key="1">
    <citation type="submission" date="2019-06" db="EMBL/GenBank/DDBJ databases">
        <title>Whole genome sequence for Cellvibrionaceae sp. R142.</title>
        <authorList>
            <person name="Wang G."/>
        </authorList>
    </citation>
    <scope>NUCLEOTIDE SEQUENCE [LARGE SCALE GENOMIC DNA]</scope>
    <source>
        <strain evidence="15 16">R142</strain>
    </source>
</reference>
<keyword evidence="4 13" id="KW-0489">Methyltransferase</keyword>
<dbReference type="Gene3D" id="3.30.950.10">
    <property type="entry name" value="Methyltransferase, Cobalt-precorrin-4 Transmethylase, Domain 2"/>
    <property type="match status" value="1"/>
</dbReference>
<dbReference type="InterPro" id="IPR014776">
    <property type="entry name" value="4pyrrole_Mease_sub2"/>
</dbReference>
<dbReference type="EMBL" id="VHSG01000005">
    <property type="protein sequence ID" value="TQV84696.1"/>
    <property type="molecule type" value="Genomic_DNA"/>
</dbReference>
<evidence type="ECO:0000256" key="13">
    <source>
        <dbReference type="RuleBase" id="RU003960"/>
    </source>
</evidence>
<evidence type="ECO:0000256" key="7">
    <source>
        <dbReference type="ARBA" id="ARBA00023002"/>
    </source>
</evidence>
<proteinExistence type="inferred from homology"/>
<evidence type="ECO:0000256" key="10">
    <source>
        <dbReference type="ARBA" id="ARBA00023268"/>
    </source>
</evidence>
<evidence type="ECO:0000256" key="2">
    <source>
        <dbReference type="ARBA" id="ARBA00012162"/>
    </source>
</evidence>
<dbReference type="PROSITE" id="PS00840">
    <property type="entry name" value="SUMT_2"/>
    <property type="match status" value="1"/>
</dbReference>
<keyword evidence="10" id="KW-0511">Multifunctional enzyme</keyword>
<keyword evidence="8" id="KW-0456">Lyase</keyword>
<accession>A0A545U5F6</accession>
<feature type="domain" description="Tetrapyrrole methylase" evidence="14">
    <location>
        <begin position="18"/>
        <end position="227"/>
    </location>
</feature>
<dbReference type="InterPro" id="IPR000878">
    <property type="entry name" value="4pyrrol_Mease"/>
</dbReference>
<evidence type="ECO:0000256" key="12">
    <source>
        <dbReference type="ARBA" id="ARBA00060548"/>
    </source>
</evidence>
<sequence>MSVTPLPACSNTAGRGRVALVGAGPGDPELLTVKALRCIQMADLILFDRLVSAEIRALFPPRTRALYVGKAKGCHSVPQDRLNRLLIAKALRGFNVCRLKGGDAFVFGRGGEEMLALRQAGIAVEVVPGITAASGCTSYAGIPLTHRGVSQGCTLVTAHGEKALSVNWTSLAQAGHTLVFYMGLSKAGLISTQLRNAGMSAQVPVALIENGCRAGQRVVRGRLDELASLVQREAVRSPALIVVGDVVALADQLHWFGQCEPDGGELFSATVLKQLSA</sequence>
<dbReference type="FunFam" id="3.30.950.10:FF:000001">
    <property type="entry name" value="Siroheme synthase"/>
    <property type="match status" value="1"/>
</dbReference>
<dbReference type="RefSeq" id="WP_142902902.1">
    <property type="nucleotide sequence ID" value="NZ_ML660088.1"/>
</dbReference>
<comment type="similarity">
    <text evidence="1 13">Belongs to the precorrin methyltransferase family.</text>
</comment>
<dbReference type="GO" id="GO:0004851">
    <property type="term" value="F:uroporphyrin-III C-methyltransferase activity"/>
    <property type="evidence" value="ECO:0007669"/>
    <property type="project" value="UniProtKB-EC"/>
</dbReference>
<evidence type="ECO:0000256" key="8">
    <source>
        <dbReference type="ARBA" id="ARBA00023239"/>
    </source>
</evidence>
<dbReference type="EC" id="2.1.1.107" evidence="2"/>
<dbReference type="NCBIfam" id="NF004790">
    <property type="entry name" value="PRK06136.1"/>
    <property type="match status" value="1"/>
</dbReference>
<dbReference type="InterPro" id="IPR003043">
    <property type="entry name" value="Uropor_MeTrfase_CS"/>
</dbReference>
<gene>
    <name evidence="15" type="primary">cobA</name>
    <name evidence="15" type="ORF">FKG94_04020</name>
</gene>
<dbReference type="InterPro" id="IPR035996">
    <property type="entry name" value="4pyrrol_Methylase_sf"/>
</dbReference>
<dbReference type="PROSITE" id="PS00839">
    <property type="entry name" value="SUMT_1"/>
    <property type="match status" value="1"/>
</dbReference>
<dbReference type="InterPro" id="IPR006366">
    <property type="entry name" value="CobA/CysG_C"/>
</dbReference>
<evidence type="ECO:0000256" key="1">
    <source>
        <dbReference type="ARBA" id="ARBA00005879"/>
    </source>
</evidence>
<dbReference type="GO" id="GO:0009236">
    <property type="term" value="P:cobalamin biosynthetic process"/>
    <property type="evidence" value="ECO:0007669"/>
    <property type="project" value="UniProtKB-KW"/>
</dbReference>
<dbReference type="GO" id="GO:0032259">
    <property type="term" value="P:methylation"/>
    <property type="evidence" value="ECO:0007669"/>
    <property type="project" value="UniProtKB-KW"/>
</dbReference>
<dbReference type="FunFam" id="3.40.1010.10:FF:000001">
    <property type="entry name" value="Siroheme synthase"/>
    <property type="match status" value="1"/>
</dbReference>
<dbReference type="GO" id="GO:0016829">
    <property type="term" value="F:lyase activity"/>
    <property type="evidence" value="ECO:0007669"/>
    <property type="project" value="UniProtKB-KW"/>
</dbReference>
<comment type="caution">
    <text evidence="15">The sequence shown here is derived from an EMBL/GenBank/DDBJ whole genome shotgun (WGS) entry which is preliminary data.</text>
</comment>
<evidence type="ECO:0000256" key="6">
    <source>
        <dbReference type="ARBA" id="ARBA00022691"/>
    </source>
</evidence>
<dbReference type="PANTHER" id="PTHR45790">
    <property type="entry name" value="SIROHEME SYNTHASE-RELATED"/>
    <property type="match status" value="1"/>
</dbReference>
<keyword evidence="3" id="KW-0169">Cobalamin biosynthesis</keyword>
<evidence type="ECO:0000256" key="9">
    <source>
        <dbReference type="ARBA" id="ARBA00023244"/>
    </source>
</evidence>
<dbReference type="InterPro" id="IPR014777">
    <property type="entry name" value="4pyrrole_Mease_sub1"/>
</dbReference>
<dbReference type="SUPFAM" id="SSF53790">
    <property type="entry name" value="Tetrapyrrole methylase"/>
    <property type="match status" value="1"/>
</dbReference>
<evidence type="ECO:0000313" key="15">
    <source>
        <dbReference type="EMBL" id="TQV84696.1"/>
    </source>
</evidence>
<keyword evidence="9" id="KW-0627">Porphyrin biosynthesis</keyword>
<dbReference type="AlphaFoldDB" id="A0A545U5F6"/>
<keyword evidence="6" id="KW-0949">S-adenosyl-L-methionine</keyword>
<dbReference type="GO" id="GO:0016491">
    <property type="term" value="F:oxidoreductase activity"/>
    <property type="evidence" value="ECO:0007669"/>
    <property type="project" value="UniProtKB-KW"/>
</dbReference>
<dbReference type="Proteomes" id="UP000319732">
    <property type="component" value="Unassembled WGS sequence"/>
</dbReference>
<evidence type="ECO:0000259" key="14">
    <source>
        <dbReference type="Pfam" id="PF00590"/>
    </source>
</evidence>
<dbReference type="PANTHER" id="PTHR45790:SF3">
    <property type="entry name" value="S-ADENOSYL-L-METHIONINE-DEPENDENT UROPORPHYRINOGEN III METHYLTRANSFERASE, CHLOROPLASTIC"/>
    <property type="match status" value="1"/>
</dbReference>
<name>A0A545U5F6_9GAMM</name>
<organism evidence="15 16">
    <name type="scientific">Exilibacterium tricleocarpae</name>
    <dbReference type="NCBI Taxonomy" id="2591008"/>
    <lineage>
        <taxon>Bacteria</taxon>
        <taxon>Pseudomonadati</taxon>
        <taxon>Pseudomonadota</taxon>
        <taxon>Gammaproteobacteria</taxon>
        <taxon>Cellvibrionales</taxon>
        <taxon>Cellvibrionaceae</taxon>
        <taxon>Exilibacterium</taxon>
    </lineage>
</organism>
<dbReference type="Pfam" id="PF00590">
    <property type="entry name" value="TP_methylase"/>
    <property type="match status" value="1"/>
</dbReference>
<dbReference type="OrthoDB" id="9815856at2"/>
<dbReference type="Gene3D" id="3.40.1010.10">
    <property type="entry name" value="Cobalt-precorrin-4 Transmethylase, Domain 1"/>
    <property type="match status" value="1"/>
</dbReference>